<sequence length="775" mass="79860">MNYRIVLVLILCFAIIGINAKATSTVHIPTEHASVSKPSQTGLLHISRAENATLKTSTTTNPKNTMPKPSSTSDNRTTATNPKSCNSKIQLFKVEAMLKPIDLKAKFDKLAAVETLKSTTLRSMPMTTGFLFADVNNPIADLLYPQASQTLITSTTIYTTLPKYATPSSNLPAVSTSLTSAVRGKIAYAATPSVNPRVPTAPCCGEDVLPQDVPSAPIPSTTLKATATATTPPTQPAIPDCCIPIGGVGASRLTTTTATSTSTYVVLGAGGTISTSSTRKVTTTTTATTTTSSIPDCFIPIADVGASTVTTTTMKSSTLKATTTAITTTMPSSIPDCCIPIGGVGASKLTTTTATSSSTYAILGAGGAISTSSTRKVTTTTSATTTTSSIPDCFIPIADVGASTVTTTTTKSSTLKATTTAITTTMPSSIPDCCIPIGGVGASKLTTTTATSSSTYAILGAGGAISTSSTRKATSTATTTTITSSKLKETSTTTTITTPSSIPNCCIPIADVGASTVTTSTATATVTASVSGRRTPADDFGFMLFKTDTNGTSEITWKCVDATGASNSTRTGKVLSGTLTADLLLDLSEEQAPPSVSKARVVCQQSGPCNMNDLYDVTGQSCTLTFVETDGTVFVQGSSITYHGFNQSHFGMKYTGLDGLEHNQGGGTIFNTAWTTQQNAKDDPSQNLAVGSSSTLVMRGMSNIGSFTHLHGLPCSDSSDYGRIISHVDYFYAHFYICIPHDSYGCFDLVNDAALQKPVGNAGGGNLPPPKPRPA</sequence>
<feature type="signal peptide" evidence="2">
    <location>
        <begin position="1"/>
        <end position="20"/>
    </location>
</feature>
<dbReference type="VEuPathDB" id="FungiDB:SeMB42_g04488"/>
<name>A0A507DCK0_9FUNG</name>
<reference evidence="3 4" key="1">
    <citation type="journal article" date="2019" name="Sci. Rep.">
        <title>Comparative genomics of chytrid fungi reveal insights into the obligate biotrophic and pathogenic lifestyle of Synchytrium endobioticum.</title>
        <authorList>
            <person name="van de Vossenberg B.T.L.H."/>
            <person name="Warris S."/>
            <person name="Nguyen H.D.T."/>
            <person name="van Gent-Pelzer M.P.E."/>
            <person name="Joly D.L."/>
            <person name="van de Geest H.C."/>
            <person name="Bonants P.J.M."/>
            <person name="Smith D.S."/>
            <person name="Levesque C.A."/>
            <person name="van der Lee T.A.J."/>
        </authorList>
    </citation>
    <scope>NUCLEOTIDE SEQUENCE [LARGE SCALE GENOMIC DNA]</scope>
    <source>
        <strain evidence="3 4">LEV6574</strain>
    </source>
</reference>
<evidence type="ECO:0000256" key="2">
    <source>
        <dbReference type="SAM" id="SignalP"/>
    </source>
</evidence>
<feature type="compositionally biased region" description="Low complexity" evidence="1">
    <location>
        <begin position="51"/>
        <end position="69"/>
    </location>
</feature>
<keyword evidence="2" id="KW-0732">Signal</keyword>
<dbReference type="Proteomes" id="UP000320475">
    <property type="component" value="Unassembled WGS sequence"/>
</dbReference>
<feature type="chain" id="PRO_5021296565" evidence="2">
    <location>
        <begin position="21"/>
        <end position="775"/>
    </location>
</feature>
<protein>
    <submittedName>
        <fullName evidence="3">Uncharacterized protein</fullName>
    </submittedName>
</protein>
<evidence type="ECO:0000313" key="4">
    <source>
        <dbReference type="Proteomes" id="UP000320475"/>
    </source>
</evidence>
<comment type="caution">
    <text evidence="3">The sequence shown here is derived from an EMBL/GenBank/DDBJ whole genome shotgun (WGS) entry which is preliminary data.</text>
</comment>
<dbReference type="OrthoDB" id="2179826at2759"/>
<dbReference type="EMBL" id="QEAM01000049">
    <property type="protein sequence ID" value="TPX48600.1"/>
    <property type="molecule type" value="Genomic_DNA"/>
</dbReference>
<feature type="compositionally biased region" description="Polar residues" evidence="1">
    <location>
        <begin position="70"/>
        <end position="83"/>
    </location>
</feature>
<gene>
    <name evidence="3" type="ORF">SeLEV6574_g01959</name>
</gene>
<accession>A0A507DCK0</accession>
<feature type="region of interest" description="Disordered" evidence="1">
    <location>
        <begin position="51"/>
        <end position="83"/>
    </location>
</feature>
<dbReference type="VEuPathDB" id="FungiDB:SeMB42_g04478"/>
<dbReference type="AlphaFoldDB" id="A0A507DCK0"/>
<proteinExistence type="predicted"/>
<evidence type="ECO:0000256" key="1">
    <source>
        <dbReference type="SAM" id="MobiDB-lite"/>
    </source>
</evidence>
<evidence type="ECO:0000313" key="3">
    <source>
        <dbReference type="EMBL" id="TPX48600.1"/>
    </source>
</evidence>
<organism evidence="3 4">
    <name type="scientific">Synchytrium endobioticum</name>
    <dbReference type="NCBI Taxonomy" id="286115"/>
    <lineage>
        <taxon>Eukaryota</taxon>
        <taxon>Fungi</taxon>
        <taxon>Fungi incertae sedis</taxon>
        <taxon>Chytridiomycota</taxon>
        <taxon>Chytridiomycota incertae sedis</taxon>
        <taxon>Chytridiomycetes</taxon>
        <taxon>Synchytriales</taxon>
        <taxon>Synchytriaceae</taxon>
        <taxon>Synchytrium</taxon>
    </lineage>
</organism>